<dbReference type="AlphaFoldDB" id="A0AA92WL84"/>
<protein>
    <submittedName>
        <fullName evidence="1">Uncharacterized protein</fullName>
    </submittedName>
</protein>
<proteinExistence type="predicted"/>
<comment type="caution">
    <text evidence="1">The sequence shown here is derived from an EMBL/GenBank/DDBJ whole genome shotgun (WGS) entry which is preliminary data.</text>
</comment>
<dbReference type="Proteomes" id="UP000283672">
    <property type="component" value="Unassembled WGS sequence"/>
</dbReference>
<evidence type="ECO:0000313" key="2">
    <source>
        <dbReference type="Proteomes" id="UP000283672"/>
    </source>
</evidence>
<gene>
    <name evidence="1" type="ORF">DW026_12245</name>
</gene>
<name>A0AA92WL84_9BACT</name>
<accession>A0AA92WL84</accession>
<dbReference type="EMBL" id="QROP01000039">
    <property type="protein sequence ID" value="RHL34918.1"/>
    <property type="molecule type" value="Genomic_DNA"/>
</dbReference>
<organism evidence="1 2">
    <name type="scientific">Segatella copri</name>
    <dbReference type="NCBI Taxonomy" id="165179"/>
    <lineage>
        <taxon>Bacteria</taxon>
        <taxon>Pseudomonadati</taxon>
        <taxon>Bacteroidota</taxon>
        <taxon>Bacteroidia</taxon>
        <taxon>Bacteroidales</taxon>
        <taxon>Prevotellaceae</taxon>
        <taxon>Segatella</taxon>
    </lineage>
</organism>
<evidence type="ECO:0000313" key="1">
    <source>
        <dbReference type="EMBL" id="RHL34918.1"/>
    </source>
</evidence>
<reference evidence="1 2" key="1">
    <citation type="submission" date="2018-08" db="EMBL/GenBank/DDBJ databases">
        <title>A genome reference for cultivated species of the human gut microbiota.</title>
        <authorList>
            <person name="Zou Y."/>
            <person name="Xue W."/>
            <person name="Luo G."/>
        </authorList>
    </citation>
    <scope>NUCLEOTIDE SEQUENCE [LARGE SCALE GENOMIC DNA]</scope>
    <source>
        <strain evidence="1 2">AF38-11</strain>
    </source>
</reference>
<sequence length="64" mass="7524">MFYLLVLKVEHFFCKDYASECNESLLSDCRAPLIFCKDYANERNVSLLTNCRAPLIFCKDTLFF</sequence>